<feature type="domain" description="Methyltransferase type 11" evidence="1">
    <location>
        <begin position="43"/>
        <end position="138"/>
    </location>
</feature>
<dbReference type="GO" id="GO:0008757">
    <property type="term" value="F:S-adenosylmethionine-dependent methyltransferase activity"/>
    <property type="evidence" value="ECO:0007669"/>
    <property type="project" value="InterPro"/>
</dbReference>
<dbReference type="HOGENOM" id="CLU_037990_7_3_0"/>
<dbReference type="SUPFAM" id="SSF53335">
    <property type="entry name" value="S-adenosyl-L-methionine-dependent methyltransferases"/>
    <property type="match status" value="1"/>
</dbReference>
<dbReference type="KEGG" id="tna:CTN_0350"/>
<dbReference type="InterPro" id="IPR013216">
    <property type="entry name" value="Methyltransf_11"/>
</dbReference>
<dbReference type="Pfam" id="PF08241">
    <property type="entry name" value="Methyltransf_11"/>
    <property type="match status" value="1"/>
</dbReference>
<evidence type="ECO:0000313" key="2">
    <source>
        <dbReference type="EMBL" id="ACM22526.1"/>
    </source>
</evidence>
<dbReference type="Proteomes" id="UP000000445">
    <property type="component" value="Chromosome"/>
</dbReference>
<accession>B9KBY0</accession>
<dbReference type="Gene3D" id="3.40.50.150">
    <property type="entry name" value="Vaccinia Virus protein VP39"/>
    <property type="match status" value="1"/>
</dbReference>
<dbReference type="PANTHER" id="PTHR45036:SF1">
    <property type="entry name" value="METHYLTRANSFERASE LIKE 7A"/>
    <property type="match status" value="1"/>
</dbReference>
<reference evidence="2 3" key="1">
    <citation type="journal article" date="2009" name="Biosci. Biotechnol. Biochem.">
        <title>WeGAS: a web-based microbial genome annotation system.</title>
        <authorList>
            <person name="Lee D."/>
            <person name="Seo H."/>
            <person name="Park C."/>
            <person name="Park K."/>
        </authorList>
    </citation>
    <scope>NUCLEOTIDE SEQUENCE [LARGE SCALE GENOMIC DNA]</scope>
    <source>
        <strain evidence="3">ATCC 49049 / DSM 4359 / NBRC 107923 / NS-E</strain>
    </source>
</reference>
<dbReference type="RefSeq" id="WP_015918846.1">
    <property type="nucleotide sequence ID" value="NC_011978.1"/>
</dbReference>
<dbReference type="AlphaFoldDB" id="B9KBY0"/>
<gene>
    <name evidence="2" type="ordered locus">CTN_0350</name>
</gene>
<dbReference type="CDD" id="cd02440">
    <property type="entry name" value="AdoMet_MTases"/>
    <property type="match status" value="1"/>
</dbReference>
<keyword evidence="2" id="KW-0830">Ubiquinone</keyword>
<dbReference type="STRING" id="309803.CTN_0350"/>
<dbReference type="eggNOG" id="COG2226">
    <property type="taxonomic scope" value="Bacteria"/>
</dbReference>
<organism evidence="2 3">
    <name type="scientific">Thermotoga neapolitana (strain ATCC 49049 / DSM 4359 / NBRC 107923 / NS-E)</name>
    <dbReference type="NCBI Taxonomy" id="309803"/>
    <lineage>
        <taxon>Bacteria</taxon>
        <taxon>Thermotogati</taxon>
        <taxon>Thermotogota</taxon>
        <taxon>Thermotogae</taxon>
        <taxon>Thermotogales</taxon>
        <taxon>Thermotogaceae</taxon>
        <taxon>Thermotoga</taxon>
    </lineage>
</organism>
<name>B9KBY0_THENN</name>
<dbReference type="PANTHER" id="PTHR45036">
    <property type="entry name" value="METHYLTRANSFERASE LIKE 7B"/>
    <property type="match status" value="1"/>
</dbReference>
<protein>
    <submittedName>
        <fullName evidence="2">Ubiquinone/menaquinone biosynthesis-related protein</fullName>
    </submittedName>
</protein>
<dbReference type="InterPro" id="IPR052356">
    <property type="entry name" value="Thiol_S-MT"/>
</dbReference>
<evidence type="ECO:0000259" key="1">
    <source>
        <dbReference type="Pfam" id="PF08241"/>
    </source>
</evidence>
<keyword evidence="3" id="KW-1185">Reference proteome</keyword>
<proteinExistence type="predicted"/>
<dbReference type="InterPro" id="IPR029063">
    <property type="entry name" value="SAM-dependent_MTases_sf"/>
</dbReference>
<evidence type="ECO:0000313" key="3">
    <source>
        <dbReference type="Proteomes" id="UP000000445"/>
    </source>
</evidence>
<sequence length="207" mass="23949">MSVEKKYDRFASLYDRFECFIEKKFFSRFREELFKRVEGKRILEVGIGTGKNVPYYPDDVDVVGVDVSEGMLRVCQERLKKFPEKKVKLLRADVQNLPFSDEEFDCVVSTFVFCTVPDPIKGLKEVHRVLKPSGKAVFLEHMRSGKWYVNVMLFVMHIFTKPLLGTSMLRKTVDNIKKAGFVIEEEKHLLGDVVRLITARKGGEESD</sequence>
<dbReference type="EMBL" id="CP000916">
    <property type="protein sequence ID" value="ACM22526.1"/>
    <property type="molecule type" value="Genomic_DNA"/>
</dbReference>